<name>A0A4C1TY44_EUMVA</name>
<keyword evidence="2" id="KW-1185">Reference proteome</keyword>
<evidence type="ECO:0000313" key="2">
    <source>
        <dbReference type="Proteomes" id="UP000299102"/>
    </source>
</evidence>
<reference evidence="1 2" key="1">
    <citation type="journal article" date="2019" name="Commun. Biol.">
        <title>The bagworm genome reveals a unique fibroin gene that provides high tensile strength.</title>
        <authorList>
            <person name="Kono N."/>
            <person name="Nakamura H."/>
            <person name="Ohtoshi R."/>
            <person name="Tomita M."/>
            <person name="Numata K."/>
            <person name="Arakawa K."/>
        </authorList>
    </citation>
    <scope>NUCLEOTIDE SEQUENCE [LARGE SCALE GENOMIC DNA]</scope>
</reference>
<proteinExistence type="predicted"/>
<sequence length="210" mass="23646">MRVHRITACCLETVLPLSPTSTIVHRKSSYACASLSSTVPSSIACQSGCETSRTSRRVFAHQAVFESFFAFPLHRQFVVSVPIFRVDLLMIADVSFKSLIKILKNICKCGRAMQWSTWLQPAFAVTFRPMIDDFGDSIPSLITLLSLASPHFNIDQFIFSFIRYSIITQEVGNKLVISPRLRVPWVAVTIYYGRSRALFSLKNATKNCLL</sequence>
<comment type="caution">
    <text evidence="1">The sequence shown here is derived from an EMBL/GenBank/DDBJ whole genome shotgun (WGS) entry which is preliminary data.</text>
</comment>
<dbReference type="Proteomes" id="UP000299102">
    <property type="component" value="Unassembled WGS sequence"/>
</dbReference>
<dbReference type="EMBL" id="BGZK01000101">
    <property type="protein sequence ID" value="GBP18838.1"/>
    <property type="molecule type" value="Genomic_DNA"/>
</dbReference>
<dbReference type="AlphaFoldDB" id="A0A4C1TY44"/>
<gene>
    <name evidence="1" type="ORF">EVAR_93267_1</name>
</gene>
<evidence type="ECO:0000313" key="1">
    <source>
        <dbReference type="EMBL" id="GBP18838.1"/>
    </source>
</evidence>
<protein>
    <submittedName>
        <fullName evidence="1">Uncharacterized protein</fullName>
    </submittedName>
</protein>
<accession>A0A4C1TY44</accession>
<organism evidence="1 2">
    <name type="scientific">Eumeta variegata</name>
    <name type="common">Bagworm moth</name>
    <name type="synonym">Eumeta japonica</name>
    <dbReference type="NCBI Taxonomy" id="151549"/>
    <lineage>
        <taxon>Eukaryota</taxon>
        <taxon>Metazoa</taxon>
        <taxon>Ecdysozoa</taxon>
        <taxon>Arthropoda</taxon>
        <taxon>Hexapoda</taxon>
        <taxon>Insecta</taxon>
        <taxon>Pterygota</taxon>
        <taxon>Neoptera</taxon>
        <taxon>Endopterygota</taxon>
        <taxon>Lepidoptera</taxon>
        <taxon>Glossata</taxon>
        <taxon>Ditrysia</taxon>
        <taxon>Tineoidea</taxon>
        <taxon>Psychidae</taxon>
        <taxon>Oiketicinae</taxon>
        <taxon>Eumeta</taxon>
    </lineage>
</organism>